<protein>
    <recommendedName>
        <fullName evidence="1">Calcineurin-like phosphoesterase domain-containing protein</fullName>
    </recommendedName>
</protein>
<dbReference type="InterPro" id="IPR004843">
    <property type="entry name" value="Calcineurin-like_PHP"/>
</dbReference>
<dbReference type="PANTHER" id="PTHR37844">
    <property type="entry name" value="SER/THR PROTEIN PHOSPHATASE SUPERFAMILY (AFU_ORTHOLOGUE AFUA_1G14840)"/>
    <property type="match status" value="1"/>
</dbReference>
<dbReference type="Proteomes" id="UP000241986">
    <property type="component" value="Unassembled WGS sequence"/>
</dbReference>
<dbReference type="InterPro" id="IPR029052">
    <property type="entry name" value="Metallo-depent_PP-like"/>
</dbReference>
<sequence length="276" mass="30816">MNKAMNVFSLSDFHKEDRPNITSIMSLVQIPLGAKLVLVVGDMMPWYSGMGRENPYYKLVVLPLIELGKIVISICGNHEYYWSDMEDVDREMHELSQETDGWHHLQAGMSFEVDGWAFIGATLWTGLAGLGNPARSKQAIGPLNDRKCIRIAGKGMTHKDVIKLYEQHKSALNAAVGAARAKGLKTAILSHHAPSPVFIPRSYMHEKTSLSFASTAIDDVKPDVWFFGHIHKPYNMHHKGVWCICNPIGYADETVSFSESMIDLECISKNENGRGD</sequence>
<evidence type="ECO:0000259" key="1">
    <source>
        <dbReference type="Pfam" id="PF00149"/>
    </source>
</evidence>
<dbReference type="PANTHER" id="PTHR37844:SF2">
    <property type="entry name" value="SER_THR PROTEIN PHOSPHATASE SUPERFAMILY (AFU_ORTHOLOGUE AFUA_1G14840)"/>
    <property type="match status" value="1"/>
</dbReference>
<dbReference type="RefSeq" id="WP_107684077.1">
    <property type="nucleotide sequence ID" value="NZ_PZKL01000038.1"/>
</dbReference>
<dbReference type="SUPFAM" id="SSF56300">
    <property type="entry name" value="Metallo-dependent phosphatases"/>
    <property type="match status" value="1"/>
</dbReference>
<name>A0A2T4MZB8_AERVE</name>
<accession>A0A2T4MZB8</accession>
<organism evidence="2 3">
    <name type="scientific">Aeromonas veronii</name>
    <dbReference type="NCBI Taxonomy" id="654"/>
    <lineage>
        <taxon>Bacteria</taxon>
        <taxon>Pseudomonadati</taxon>
        <taxon>Pseudomonadota</taxon>
        <taxon>Gammaproteobacteria</taxon>
        <taxon>Aeromonadales</taxon>
        <taxon>Aeromonadaceae</taxon>
        <taxon>Aeromonas</taxon>
    </lineage>
</organism>
<feature type="domain" description="Calcineurin-like phosphoesterase" evidence="1">
    <location>
        <begin position="6"/>
        <end position="233"/>
    </location>
</feature>
<proteinExistence type="predicted"/>
<evidence type="ECO:0000313" key="3">
    <source>
        <dbReference type="Proteomes" id="UP000241986"/>
    </source>
</evidence>
<comment type="caution">
    <text evidence="2">The sequence shown here is derived from an EMBL/GenBank/DDBJ whole genome shotgun (WGS) entry which is preliminary data.</text>
</comment>
<dbReference type="Gene3D" id="3.60.21.10">
    <property type="match status" value="1"/>
</dbReference>
<dbReference type="AlphaFoldDB" id="A0A2T4MZB8"/>
<reference evidence="2 3" key="1">
    <citation type="submission" date="2018-03" db="EMBL/GenBank/DDBJ databases">
        <title>Aeromonas veronii whole genome sequencing and analysis.</title>
        <authorList>
            <person name="Xie H."/>
            <person name="Liu T."/>
            <person name="Wang K."/>
        </authorList>
    </citation>
    <scope>NUCLEOTIDE SEQUENCE [LARGE SCALE GENOMIC DNA]</scope>
    <source>
        <strain evidence="2 3">XH.VA.1</strain>
    </source>
</reference>
<gene>
    <name evidence="2" type="ORF">DAA48_16730</name>
</gene>
<evidence type="ECO:0000313" key="2">
    <source>
        <dbReference type="EMBL" id="PTH79908.1"/>
    </source>
</evidence>
<dbReference type="Pfam" id="PF00149">
    <property type="entry name" value="Metallophos"/>
    <property type="match status" value="1"/>
</dbReference>
<dbReference type="EMBL" id="PZKL01000038">
    <property type="protein sequence ID" value="PTH79908.1"/>
    <property type="molecule type" value="Genomic_DNA"/>
</dbReference>
<dbReference type="GO" id="GO:0016787">
    <property type="term" value="F:hydrolase activity"/>
    <property type="evidence" value="ECO:0007669"/>
    <property type="project" value="InterPro"/>
</dbReference>